<evidence type="ECO:0000259" key="3">
    <source>
        <dbReference type="Pfam" id="PF17782"/>
    </source>
</evidence>
<feature type="domain" description="Smf/DprA SLOG" evidence="2">
    <location>
        <begin position="84"/>
        <end position="292"/>
    </location>
</feature>
<dbReference type="InterPro" id="IPR057666">
    <property type="entry name" value="DrpA_SLOG"/>
</dbReference>
<reference evidence="5" key="1">
    <citation type="submission" date="2009-07" db="EMBL/GenBank/DDBJ databases">
        <title>Complete sequence of chromosome of Methylovorus sp. SIP3-4.</title>
        <authorList>
            <person name="Lucas S."/>
            <person name="Copeland A."/>
            <person name="Lapidus A."/>
            <person name="Glavina del Rio T."/>
            <person name="Tice H."/>
            <person name="Bruce D."/>
            <person name="Goodwin L."/>
            <person name="Pitluck S."/>
            <person name="Clum A."/>
            <person name="Larimer F."/>
            <person name="Land M."/>
            <person name="Hauser L."/>
            <person name="Kyrpides N."/>
            <person name="Mikhailova N."/>
            <person name="Kayluzhnaya M."/>
            <person name="Chistoserdova L."/>
        </authorList>
    </citation>
    <scope>NUCLEOTIDE SEQUENCE [LARGE SCALE GENOMIC DNA]</scope>
    <source>
        <strain evidence="5">SIP3-4</strain>
    </source>
</reference>
<dbReference type="eggNOG" id="COG0758">
    <property type="taxonomic scope" value="Bacteria"/>
</dbReference>
<dbReference type="SUPFAM" id="SSF102405">
    <property type="entry name" value="MCP/YpsA-like"/>
    <property type="match status" value="1"/>
</dbReference>
<dbReference type="InterPro" id="IPR036388">
    <property type="entry name" value="WH-like_DNA-bd_sf"/>
</dbReference>
<protein>
    <submittedName>
        <fullName evidence="4">DNA protecting protein DprA</fullName>
    </submittedName>
</protein>
<dbReference type="OrthoDB" id="9785707at2"/>
<evidence type="ECO:0000313" key="5">
    <source>
        <dbReference type="Proteomes" id="UP000002743"/>
    </source>
</evidence>
<evidence type="ECO:0000256" key="1">
    <source>
        <dbReference type="ARBA" id="ARBA00006525"/>
    </source>
</evidence>
<dbReference type="RefSeq" id="WP_015829193.1">
    <property type="nucleotide sequence ID" value="NC_012969.1"/>
</dbReference>
<dbReference type="Proteomes" id="UP000002743">
    <property type="component" value="Chromosome"/>
</dbReference>
<feature type="domain" description="DprA winged helix" evidence="3">
    <location>
        <begin position="313"/>
        <end position="365"/>
    </location>
</feature>
<proteinExistence type="inferred from homology"/>
<dbReference type="InterPro" id="IPR041614">
    <property type="entry name" value="DprA_WH"/>
</dbReference>
<gene>
    <name evidence="4" type="ordered locus">Msip34_0182</name>
</gene>
<dbReference type="InterPro" id="IPR003488">
    <property type="entry name" value="DprA"/>
</dbReference>
<dbReference type="STRING" id="582744.Msip34_0182"/>
<dbReference type="NCBIfam" id="TIGR00732">
    <property type="entry name" value="dprA"/>
    <property type="match status" value="1"/>
</dbReference>
<dbReference type="HOGENOM" id="CLU_029601_1_1_4"/>
<dbReference type="AlphaFoldDB" id="C6X8G1"/>
<dbReference type="InterPro" id="IPR010994">
    <property type="entry name" value="RuvA_2-like"/>
</dbReference>
<dbReference type="SUPFAM" id="SSF47781">
    <property type="entry name" value="RuvA domain 2-like"/>
    <property type="match status" value="1"/>
</dbReference>
<dbReference type="GO" id="GO:0009294">
    <property type="term" value="P:DNA-mediated transformation"/>
    <property type="evidence" value="ECO:0007669"/>
    <property type="project" value="InterPro"/>
</dbReference>
<dbReference type="PANTHER" id="PTHR43022">
    <property type="entry name" value="PROTEIN SMF"/>
    <property type="match status" value="1"/>
</dbReference>
<dbReference type="Pfam" id="PF02481">
    <property type="entry name" value="DNA_processg_A"/>
    <property type="match status" value="1"/>
</dbReference>
<comment type="similarity">
    <text evidence="1">Belongs to the DprA/Smf family.</text>
</comment>
<accession>C6X8G1</accession>
<organism evidence="4 5">
    <name type="scientific">Methylovorus glucosotrophus (strain SIP3-4)</name>
    <dbReference type="NCBI Taxonomy" id="582744"/>
    <lineage>
        <taxon>Bacteria</taxon>
        <taxon>Pseudomonadati</taxon>
        <taxon>Pseudomonadota</taxon>
        <taxon>Betaproteobacteria</taxon>
        <taxon>Nitrosomonadales</taxon>
        <taxon>Methylophilaceae</taxon>
        <taxon>Methylovorus</taxon>
    </lineage>
</organism>
<evidence type="ECO:0000313" key="4">
    <source>
        <dbReference type="EMBL" id="ACT49431.1"/>
    </source>
</evidence>
<reference evidence="4 5" key="2">
    <citation type="journal article" date="2011" name="J. Bacteriol.">
        <title>Genomes of three methylotrophs from a single niche uncover genetic and metabolic divergence of Methylophilaceae.</title>
        <authorList>
            <person name="Lapidus A."/>
            <person name="Clum A."/>
            <person name="Labutti K."/>
            <person name="Kaluzhnaya M.G."/>
            <person name="Lim S."/>
            <person name="Beck D.A."/>
            <person name="Glavina Del Rio T."/>
            <person name="Nolan M."/>
            <person name="Mavromatis K."/>
            <person name="Huntemann M."/>
            <person name="Lucas S."/>
            <person name="Lidstrom M.E."/>
            <person name="Ivanova N."/>
            <person name="Chistoserdova L."/>
        </authorList>
    </citation>
    <scope>NUCLEOTIDE SEQUENCE [LARGE SCALE GENOMIC DNA]</scope>
    <source>
        <strain evidence="4 5">SIP3-4</strain>
    </source>
</reference>
<keyword evidence="5" id="KW-1185">Reference proteome</keyword>
<sequence length="371" mass="39405">MSLSASDLEEARLWIALSLVPGLGGQRICQLLKVFGSPEQIFAAPHDALRQVVPEPVAEAITAGPDLAATDFAANWLMQENNHLLTLADSRYPPALLEIADPPPLLYAKGQLPAFDLPGMAIVGSRNATPQGEKNAADFAQALCEQGYCVISGLALGIDGAAHQGALRAKGITIAVVGTGLDIVYPSKHRALAHQIVEQGLIISEFALGTPSRPQNFPRRNRLISGLSQGCLVVEANAKSGSLITARLAAEQGREVFAIPGSIHSPVSKGCHELIKQGAKLVDCIQDIVQEMAPLHSQQQQASQEDAFEGHDPEETPHTQLLACMGYDPISIDALQQSSGLTSDSLSAMLLVLELENKVVALPGGRYQRMS</sequence>
<dbReference type="Gene3D" id="3.40.50.450">
    <property type="match status" value="1"/>
</dbReference>
<name>C6X8G1_METGS</name>
<dbReference type="Gene3D" id="1.10.10.10">
    <property type="entry name" value="Winged helix-like DNA-binding domain superfamily/Winged helix DNA-binding domain"/>
    <property type="match status" value="1"/>
</dbReference>
<evidence type="ECO:0000259" key="2">
    <source>
        <dbReference type="Pfam" id="PF02481"/>
    </source>
</evidence>
<dbReference type="EMBL" id="CP001674">
    <property type="protein sequence ID" value="ACT49431.1"/>
    <property type="molecule type" value="Genomic_DNA"/>
</dbReference>
<dbReference type="PANTHER" id="PTHR43022:SF1">
    <property type="entry name" value="PROTEIN SMF"/>
    <property type="match status" value="1"/>
</dbReference>
<dbReference type="Pfam" id="PF17782">
    <property type="entry name" value="WHD_DprA"/>
    <property type="match status" value="1"/>
</dbReference>
<dbReference type="eggNOG" id="COG0322">
    <property type="taxonomic scope" value="Bacteria"/>
</dbReference>
<dbReference type="KEGG" id="mei:Msip34_0182"/>